<dbReference type="EMBL" id="JANAWD010000247">
    <property type="protein sequence ID" value="KAJ3482994.1"/>
    <property type="molecule type" value="Genomic_DNA"/>
</dbReference>
<dbReference type="Pfam" id="PF00649">
    <property type="entry name" value="Copper-fist"/>
    <property type="match status" value="1"/>
</dbReference>
<evidence type="ECO:0000256" key="6">
    <source>
        <dbReference type="ARBA" id="ARBA00023163"/>
    </source>
</evidence>
<proteinExistence type="predicted"/>
<dbReference type="FunFam" id="3.90.430.10:FF:000001">
    <property type="entry name" value="Copper fist DNA-binding protein"/>
    <property type="match status" value="1"/>
</dbReference>
<evidence type="ECO:0000313" key="11">
    <source>
        <dbReference type="Proteomes" id="UP001212997"/>
    </source>
</evidence>
<dbReference type="Gene3D" id="3.90.430.10">
    <property type="entry name" value="Copper fist DNA-binding domain"/>
    <property type="match status" value="1"/>
</dbReference>
<evidence type="ECO:0000256" key="2">
    <source>
        <dbReference type="ARBA" id="ARBA00022723"/>
    </source>
</evidence>
<dbReference type="PANTHER" id="PTHR28088:SF5">
    <property type="entry name" value="TRANSCRIPTIONAL ACTIVATOR HAA1-RELATED"/>
    <property type="match status" value="1"/>
</dbReference>
<dbReference type="InterPro" id="IPR001083">
    <property type="entry name" value="Cu_fist_DNA-bd_dom"/>
</dbReference>
<keyword evidence="7" id="KW-0539">Nucleus</keyword>
<dbReference type="InterPro" id="IPR036395">
    <property type="entry name" value="Cu_fist_DNA-bd_dom_sf"/>
</dbReference>
<dbReference type="GO" id="GO:0005634">
    <property type="term" value="C:nucleus"/>
    <property type="evidence" value="ECO:0007669"/>
    <property type="project" value="UniProtKB-SubCell"/>
</dbReference>
<feature type="domain" description="Copper-fist" evidence="9">
    <location>
        <begin position="71"/>
        <end position="99"/>
    </location>
</feature>
<dbReference type="GO" id="GO:0006878">
    <property type="term" value="P:intracellular copper ion homeostasis"/>
    <property type="evidence" value="ECO:0007669"/>
    <property type="project" value="TreeGrafter"/>
</dbReference>
<protein>
    <recommendedName>
        <fullName evidence="9">Copper-fist domain-containing protein</fullName>
    </recommendedName>
</protein>
<feature type="region of interest" description="Disordered" evidence="8">
    <location>
        <begin position="233"/>
        <end position="306"/>
    </location>
</feature>
<keyword evidence="2" id="KW-0479">Metal-binding</keyword>
<dbReference type="AlphaFoldDB" id="A0AAD5V5X8"/>
<dbReference type="InterPro" id="IPR051763">
    <property type="entry name" value="Copper_Homeo_Regul"/>
</dbReference>
<comment type="caution">
    <text evidence="10">The sequence shown here is derived from an EMBL/GenBank/DDBJ whole genome shotgun (WGS) entry which is preliminary data.</text>
</comment>
<evidence type="ECO:0000256" key="5">
    <source>
        <dbReference type="ARBA" id="ARBA00023015"/>
    </source>
</evidence>
<dbReference type="GO" id="GO:0006879">
    <property type="term" value="P:intracellular iron ion homeostasis"/>
    <property type="evidence" value="ECO:0007669"/>
    <property type="project" value="TreeGrafter"/>
</dbReference>
<dbReference type="PANTHER" id="PTHR28088">
    <property type="entry name" value="TRANSCRIPTIONAL ACTIVATOR HAA1-RELATED"/>
    <property type="match status" value="1"/>
</dbReference>
<evidence type="ECO:0000256" key="1">
    <source>
        <dbReference type="ARBA" id="ARBA00004123"/>
    </source>
</evidence>
<organism evidence="10 11">
    <name type="scientific">Meripilus lineatus</name>
    <dbReference type="NCBI Taxonomy" id="2056292"/>
    <lineage>
        <taxon>Eukaryota</taxon>
        <taxon>Fungi</taxon>
        <taxon>Dikarya</taxon>
        <taxon>Basidiomycota</taxon>
        <taxon>Agaricomycotina</taxon>
        <taxon>Agaricomycetes</taxon>
        <taxon>Polyporales</taxon>
        <taxon>Meripilaceae</taxon>
        <taxon>Meripilus</taxon>
    </lineage>
</organism>
<keyword evidence="11" id="KW-1185">Reference proteome</keyword>
<feature type="region of interest" description="Disordered" evidence="8">
    <location>
        <begin position="31"/>
        <end position="86"/>
    </location>
</feature>
<accession>A0AAD5V5X8</accession>
<reference evidence="10" key="1">
    <citation type="submission" date="2022-07" db="EMBL/GenBank/DDBJ databases">
        <title>Genome Sequence of Physisporinus lineatus.</title>
        <authorList>
            <person name="Buettner E."/>
        </authorList>
    </citation>
    <scope>NUCLEOTIDE SEQUENCE</scope>
    <source>
        <strain evidence="10">VT162</strain>
    </source>
</reference>
<evidence type="ECO:0000256" key="7">
    <source>
        <dbReference type="ARBA" id="ARBA00023242"/>
    </source>
</evidence>
<gene>
    <name evidence="10" type="ORF">NLI96_g6608</name>
</gene>
<dbReference type="PROSITE" id="PS50073">
    <property type="entry name" value="COPPER_FIST_2"/>
    <property type="match status" value="1"/>
</dbReference>
<name>A0AAD5V5X8_9APHY</name>
<keyword evidence="4" id="KW-0186">Copper</keyword>
<keyword evidence="3" id="KW-0862">Zinc</keyword>
<dbReference type="SMART" id="SM00412">
    <property type="entry name" value="Cu_FIST"/>
    <property type="match status" value="1"/>
</dbReference>
<dbReference type="SUPFAM" id="SSF57879">
    <property type="entry name" value="Zinc domain conserved in yeast copper-regulated transcription factors"/>
    <property type="match status" value="1"/>
</dbReference>
<dbReference type="GO" id="GO:0000978">
    <property type="term" value="F:RNA polymerase II cis-regulatory region sequence-specific DNA binding"/>
    <property type="evidence" value="ECO:0007669"/>
    <property type="project" value="TreeGrafter"/>
</dbReference>
<evidence type="ECO:0000256" key="4">
    <source>
        <dbReference type="ARBA" id="ARBA00023008"/>
    </source>
</evidence>
<evidence type="ECO:0000313" key="10">
    <source>
        <dbReference type="EMBL" id="KAJ3482994.1"/>
    </source>
</evidence>
<dbReference type="GO" id="GO:0005507">
    <property type="term" value="F:copper ion binding"/>
    <property type="evidence" value="ECO:0007669"/>
    <property type="project" value="InterPro"/>
</dbReference>
<keyword evidence="6" id="KW-0804">Transcription</keyword>
<dbReference type="Proteomes" id="UP001212997">
    <property type="component" value="Unassembled WGS sequence"/>
</dbReference>
<sequence>MGTRPVTCLSIRTSPSVLPLLPTLIPSECPGVTTVSGDGEHQQETPLHPGSRISKPHVYPGPDLQNPSTSESCIKGHRSSSCHHDDRPLFEVKKKGRPVSQCEKCRELRKTKKVHSKCECVTNPPQQPPKKQLSVKSKRFIPITPALPNGVKDVVASSSSSTPPDPRAKVTSLLNPCHCKDVWTCNCRANTPPTSSADDDPTNGLATLAQAAALRSDQDVNISGQYEMESMDAEVTAPGVPTPESSSRPRGSCCCSGGHARSKRGRQSPSPIPPRKQLRGPNLPPIRQPSVEAEVPSPPLPQFSDIPPLSSVASIAGSGCSCGLTCTCPGCVEHRGAAFVSKDFRDCKDGCGTCVDESLRELPIPGASNPAAGPSSFIDAFFAQAASLPLPPTQRAQRINLDPTNVTVYPSGLFSAESKDRGERGAAFGLVKLPKLSCCAGRCGCPGDSCGCGTGCQGCCDNNEAIFKSPTISNVAPPVANHAEVPATRPIRSCCANKASASSSAR</sequence>
<evidence type="ECO:0000256" key="3">
    <source>
        <dbReference type="ARBA" id="ARBA00022833"/>
    </source>
</evidence>
<dbReference type="SMART" id="SM01090">
    <property type="entry name" value="Copper-fist"/>
    <property type="match status" value="1"/>
</dbReference>
<evidence type="ECO:0000259" key="9">
    <source>
        <dbReference type="PROSITE" id="PS50073"/>
    </source>
</evidence>
<comment type="subcellular location">
    <subcellularLocation>
        <location evidence="1">Nucleus</location>
    </subcellularLocation>
</comment>
<keyword evidence="5" id="KW-0805">Transcription regulation</keyword>
<evidence type="ECO:0000256" key="8">
    <source>
        <dbReference type="SAM" id="MobiDB-lite"/>
    </source>
</evidence>
<dbReference type="GO" id="GO:0000981">
    <property type="term" value="F:DNA-binding transcription factor activity, RNA polymerase II-specific"/>
    <property type="evidence" value="ECO:0007669"/>
    <property type="project" value="TreeGrafter"/>
</dbReference>
<dbReference type="GO" id="GO:0045944">
    <property type="term" value="P:positive regulation of transcription by RNA polymerase II"/>
    <property type="evidence" value="ECO:0007669"/>
    <property type="project" value="TreeGrafter"/>
</dbReference>
<dbReference type="PRINTS" id="PR00617">
    <property type="entry name" value="COPPERFIST"/>
</dbReference>